<feature type="transmembrane region" description="Helical" evidence="1">
    <location>
        <begin position="43"/>
        <end position="61"/>
    </location>
</feature>
<dbReference type="RefSeq" id="WP_167110259.1">
    <property type="nucleotide sequence ID" value="NZ_JAANOU010000001.1"/>
</dbReference>
<keyword evidence="1" id="KW-1133">Transmembrane helix</keyword>
<evidence type="ECO:0000256" key="1">
    <source>
        <dbReference type="SAM" id="Phobius"/>
    </source>
</evidence>
<reference evidence="2 3" key="1">
    <citation type="submission" date="2020-03" db="EMBL/GenBank/DDBJ databases">
        <title>Sequencing the genomes of 1000 actinobacteria strains.</title>
        <authorList>
            <person name="Klenk H.-P."/>
        </authorList>
    </citation>
    <scope>NUCLEOTIDE SEQUENCE [LARGE SCALE GENOMIC DNA]</scope>
    <source>
        <strain evidence="2 3">DSM 45668</strain>
    </source>
</reference>
<accession>A0ABX0SN52</accession>
<keyword evidence="3" id="KW-1185">Reference proteome</keyword>
<dbReference type="EMBL" id="JAANOU010000001">
    <property type="protein sequence ID" value="NIH77968.1"/>
    <property type="molecule type" value="Genomic_DNA"/>
</dbReference>
<proteinExistence type="predicted"/>
<evidence type="ECO:0008006" key="4">
    <source>
        <dbReference type="Google" id="ProtNLM"/>
    </source>
</evidence>
<organism evidence="2 3">
    <name type="scientific">Amycolatopsis viridis</name>
    <dbReference type="NCBI Taxonomy" id="185678"/>
    <lineage>
        <taxon>Bacteria</taxon>
        <taxon>Bacillati</taxon>
        <taxon>Actinomycetota</taxon>
        <taxon>Actinomycetes</taxon>
        <taxon>Pseudonocardiales</taxon>
        <taxon>Pseudonocardiaceae</taxon>
        <taxon>Amycolatopsis</taxon>
    </lineage>
</organism>
<protein>
    <recommendedName>
        <fullName evidence="4">Nudix hydrolase domain-containing protein</fullName>
    </recommendedName>
</protein>
<comment type="caution">
    <text evidence="2">The sequence shown here is derived from an EMBL/GenBank/DDBJ whole genome shotgun (WGS) entry which is preliminary data.</text>
</comment>
<evidence type="ECO:0000313" key="3">
    <source>
        <dbReference type="Proteomes" id="UP000754495"/>
    </source>
</evidence>
<keyword evidence="1" id="KW-0472">Membrane</keyword>
<keyword evidence="1" id="KW-0812">Transmembrane</keyword>
<name>A0ABX0SN52_9PSEU</name>
<evidence type="ECO:0000313" key="2">
    <source>
        <dbReference type="EMBL" id="NIH77968.1"/>
    </source>
</evidence>
<sequence length="410" mass="44883">MGKLTHRARAKADYLWFIGSREWPVFVSALGVLLGLVTLVPSAVGIVLSVVALALGVLTLVRDVRMLRGRWAAYEFATIAAPFPHADVPPPAGYPAARYVDLPGRGTALVSDPIDRTLWTQRFPVEVAPEPYRLPAELKATAPYVLPLRAHGRLLFNGRVLGMRGEPLPSVGHGAPVRLQRTRFFDAQCSNELATLRIARRDTDQVFDLRRHLMVDTAGRLRTLAESRLADIVGVSTVAVTTDGFVLVVLQSQRNSASQSLLAPSGSGSLEPRDLGGDLHEVVRAGMERELCEETGVRRDEIRRTTVVGFARWMDRGAKPEFFGLTELSVSRQDLLGRRPSRSERQFTAAVRFEEIDLAACGRELAAGAQLPTLPALIEQSGSLPLLLALRAAASWTVRTGLEEDDRVHP</sequence>
<feature type="transmembrane region" description="Helical" evidence="1">
    <location>
        <begin position="12"/>
        <end position="37"/>
    </location>
</feature>
<gene>
    <name evidence="2" type="ORF">FHX46_000498</name>
</gene>
<dbReference type="Proteomes" id="UP000754495">
    <property type="component" value="Unassembled WGS sequence"/>
</dbReference>